<comment type="subcellular location">
    <subcellularLocation>
        <location evidence="1">Cell membrane</location>
        <topology evidence="1">Multi-pass membrane protein</topology>
    </subcellularLocation>
</comment>
<dbReference type="GO" id="GO:0042910">
    <property type="term" value="F:xenobiotic transmembrane transporter activity"/>
    <property type="evidence" value="ECO:0007669"/>
    <property type="project" value="InterPro"/>
</dbReference>
<dbReference type="PANTHER" id="PTHR23502:SF132">
    <property type="entry name" value="POLYAMINE TRANSPORTER 2-RELATED"/>
    <property type="match status" value="1"/>
</dbReference>
<proteinExistence type="inferred from homology"/>
<feature type="transmembrane region" description="Helical" evidence="10">
    <location>
        <begin position="273"/>
        <end position="292"/>
    </location>
</feature>
<feature type="transmembrane region" description="Helical" evidence="10">
    <location>
        <begin position="125"/>
        <end position="145"/>
    </location>
</feature>
<protein>
    <submittedName>
        <fullName evidence="12">Bcr/CflA family drug resistance efflux transporter</fullName>
    </submittedName>
</protein>
<comment type="caution">
    <text evidence="12">The sequence shown here is derived from an EMBL/GenBank/DDBJ whole genome shotgun (WGS) entry which is preliminary data.</text>
</comment>
<feature type="transmembrane region" description="Helical" evidence="10">
    <location>
        <begin position="367"/>
        <end position="388"/>
    </location>
</feature>
<feature type="transmembrane region" description="Helical" evidence="10">
    <location>
        <begin position="157"/>
        <end position="181"/>
    </location>
</feature>
<sequence>MPDAREILVNLTSVRPRRRARTTSAPQRGTALLVLVLGVLAALGPLATDLYLPALPQISDDLATTEARVKFTLTTVMIGMALGQLVIGPLSDRWGRRRPLLVGIAVFTLSTFGIALATSVETFTVLRFLQGLSAAAGLVISRAVVRDAFDGDAAATFFSRLVLLSGLAPMLGPVLGGQLLLLGPWPLLFVALGLAGAASFVLVLTVLPESLPADQREQVSVRDQAALFGNLLRDMRFIGPTLVVALNFAMSFTYISTFSFVAQSELGASAQQFSLVFAVTTLGMILGNQVNAALVPRMEVHRRLVLGLTGSLVSVLALIALAATGAAGLASITATLFVMMIFTGLVVPNATALALTGQSQRVAGSGSALLGTLQFGLGSSLASTAGMVGPVTLASMNTVMLLTAIGAFAAFALSARHTSRPATKHTPGAEEHVPHEAAPTAEEVAVAESVAVPDNVPHTEETLGTDRTEPEDPRTVGA</sequence>
<gene>
    <name evidence="12" type="ORF">GCM10007147_29080</name>
</gene>
<evidence type="ECO:0000256" key="8">
    <source>
        <dbReference type="ARBA" id="ARBA00023136"/>
    </source>
</evidence>
<feature type="region of interest" description="Disordered" evidence="9">
    <location>
        <begin position="419"/>
        <end position="478"/>
    </location>
</feature>
<dbReference type="InterPro" id="IPR011701">
    <property type="entry name" value="MFS"/>
</dbReference>
<dbReference type="GO" id="GO:1990961">
    <property type="term" value="P:xenobiotic detoxification by transmembrane export across the plasma membrane"/>
    <property type="evidence" value="ECO:0007669"/>
    <property type="project" value="InterPro"/>
</dbReference>
<comment type="similarity">
    <text evidence="2">Belongs to the major facilitator superfamily. Bcr/CmlA family.</text>
</comment>
<dbReference type="CDD" id="cd17320">
    <property type="entry name" value="MFS_MdfA_MDR_like"/>
    <property type="match status" value="1"/>
</dbReference>
<dbReference type="InterPro" id="IPR036259">
    <property type="entry name" value="MFS_trans_sf"/>
</dbReference>
<dbReference type="NCBIfam" id="TIGR00710">
    <property type="entry name" value="efflux_Bcr_CflA"/>
    <property type="match status" value="1"/>
</dbReference>
<evidence type="ECO:0000256" key="3">
    <source>
        <dbReference type="ARBA" id="ARBA00007520"/>
    </source>
</evidence>
<evidence type="ECO:0000256" key="6">
    <source>
        <dbReference type="ARBA" id="ARBA00022692"/>
    </source>
</evidence>
<dbReference type="InterPro" id="IPR020846">
    <property type="entry name" value="MFS_dom"/>
</dbReference>
<keyword evidence="6 10" id="KW-0812">Transmembrane</keyword>
<keyword evidence="5" id="KW-1003">Cell membrane</keyword>
<feature type="compositionally biased region" description="Basic and acidic residues" evidence="9">
    <location>
        <begin position="457"/>
        <end position="478"/>
    </location>
</feature>
<dbReference type="SUPFAM" id="SSF103473">
    <property type="entry name" value="MFS general substrate transporter"/>
    <property type="match status" value="1"/>
</dbReference>
<name>A0A918XFC6_9ACTN</name>
<evidence type="ECO:0000256" key="7">
    <source>
        <dbReference type="ARBA" id="ARBA00022989"/>
    </source>
</evidence>
<feature type="transmembrane region" description="Helical" evidence="10">
    <location>
        <begin position="100"/>
        <end position="119"/>
    </location>
</feature>
<feature type="transmembrane region" description="Helical" evidence="10">
    <location>
        <begin position="329"/>
        <end position="355"/>
    </location>
</feature>
<evidence type="ECO:0000256" key="4">
    <source>
        <dbReference type="ARBA" id="ARBA00022448"/>
    </source>
</evidence>
<dbReference type="InterPro" id="IPR004812">
    <property type="entry name" value="Efflux_drug-R_Bcr/CmlA"/>
</dbReference>
<evidence type="ECO:0000313" key="13">
    <source>
        <dbReference type="Proteomes" id="UP000654947"/>
    </source>
</evidence>
<feature type="transmembrane region" description="Helical" evidence="10">
    <location>
        <begin position="304"/>
        <end position="323"/>
    </location>
</feature>
<dbReference type="InterPro" id="IPR005829">
    <property type="entry name" value="Sugar_transporter_CS"/>
</dbReference>
<evidence type="ECO:0000259" key="11">
    <source>
        <dbReference type="PROSITE" id="PS50850"/>
    </source>
</evidence>
<keyword evidence="7 10" id="KW-1133">Transmembrane helix</keyword>
<dbReference type="PANTHER" id="PTHR23502">
    <property type="entry name" value="MAJOR FACILITATOR SUPERFAMILY"/>
    <property type="match status" value="1"/>
</dbReference>
<dbReference type="Pfam" id="PF07690">
    <property type="entry name" value="MFS_1"/>
    <property type="match status" value="1"/>
</dbReference>
<dbReference type="PROSITE" id="PS50850">
    <property type="entry name" value="MFS"/>
    <property type="match status" value="1"/>
</dbReference>
<dbReference type="Gene3D" id="1.20.1720.10">
    <property type="entry name" value="Multidrug resistance protein D"/>
    <property type="match status" value="1"/>
</dbReference>
<evidence type="ECO:0000256" key="1">
    <source>
        <dbReference type="ARBA" id="ARBA00004651"/>
    </source>
</evidence>
<feature type="domain" description="Major facilitator superfamily (MFS) profile" evidence="11">
    <location>
        <begin position="33"/>
        <end position="424"/>
    </location>
</feature>
<dbReference type="PRINTS" id="PR01035">
    <property type="entry name" value="TCRTETA"/>
</dbReference>
<evidence type="ECO:0000256" key="5">
    <source>
        <dbReference type="ARBA" id="ARBA00022475"/>
    </source>
</evidence>
<feature type="transmembrane region" description="Helical" evidence="10">
    <location>
        <begin position="237"/>
        <end position="261"/>
    </location>
</feature>
<dbReference type="FunFam" id="1.20.1720.10:FF:000005">
    <property type="entry name" value="Bcr/CflA family efflux transporter"/>
    <property type="match status" value="1"/>
</dbReference>
<keyword evidence="4" id="KW-0813">Transport</keyword>
<feature type="transmembrane region" description="Helical" evidence="10">
    <location>
        <begin position="67"/>
        <end position="88"/>
    </location>
</feature>
<feature type="compositionally biased region" description="Low complexity" evidence="9">
    <location>
        <begin position="436"/>
        <end position="453"/>
    </location>
</feature>
<evidence type="ECO:0000313" key="12">
    <source>
        <dbReference type="EMBL" id="GHD28845.1"/>
    </source>
</evidence>
<feature type="transmembrane region" description="Helical" evidence="10">
    <location>
        <begin position="394"/>
        <end position="415"/>
    </location>
</feature>
<organism evidence="12 13">
    <name type="scientific">Nocardiopsis kunsanensis</name>
    <dbReference type="NCBI Taxonomy" id="141693"/>
    <lineage>
        <taxon>Bacteria</taxon>
        <taxon>Bacillati</taxon>
        <taxon>Actinomycetota</taxon>
        <taxon>Actinomycetes</taxon>
        <taxon>Streptosporangiales</taxon>
        <taxon>Nocardiopsidaceae</taxon>
        <taxon>Nocardiopsis</taxon>
    </lineage>
</organism>
<dbReference type="GO" id="GO:0005886">
    <property type="term" value="C:plasma membrane"/>
    <property type="evidence" value="ECO:0007669"/>
    <property type="project" value="UniProtKB-SubCell"/>
</dbReference>
<accession>A0A918XFC6</accession>
<keyword evidence="13" id="KW-1185">Reference proteome</keyword>
<dbReference type="AlphaFoldDB" id="A0A918XFC6"/>
<evidence type="ECO:0000256" key="10">
    <source>
        <dbReference type="SAM" id="Phobius"/>
    </source>
</evidence>
<keyword evidence="8 10" id="KW-0472">Membrane</keyword>
<comment type="similarity">
    <text evidence="3">Belongs to the major facilitator superfamily. TCR/Tet family.</text>
</comment>
<reference evidence="12 13" key="1">
    <citation type="journal article" date="2014" name="Int. J. Syst. Evol. Microbiol.">
        <title>Complete genome sequence of Corynebacterium casei LMG S-19264T (=DSM 44701T), isolated from a smear-ripened cheese.</title>
        <authorList>
            <consortium name="US DOE Joint Genome Institute (JGI-PGF)"/>
            <person name="Walter F."/>
            <person name="Albersmeier A."/>
            <person name="Kalinowski J."/>
            <person name="Ruckert C."/>
        </authorList>
    </citation>
    <scope>NUCLEOTIDE SEQUENCE [LARGE SCALE GENOMIC DNA]</scope>
    <source>
        <strain evidence="12 13">KCTC 19473</strain>
    </source>
</reference>
<dbReference type="Proteomes" id="UP000654947">
    <property type="component" value="Unassembled WGS sequence"/>
</dbReference>
<evidence type="ECO:0000256" key="2">
    <source>
        <dbReference type="ARBA" id="ARBA00006236"/>
    </source>
</evidence>
<feature type="transmembrane region" description="Helical" evidence="10">
    <location>
        <begin position="29"/>
        <end position="47"/>
    </location>
</feature>
<dbReference type="InterPro" id="IPR001958">
    <property type="entry name" value="Tet-R_TetA/multi-R_MdtG-like"/>
</dbReference>
<dbReference type="EMBL" id="BMXL01000015">
    <property type="protein sequence ID" value="GHD28845.1"/>
    <property type="molecule type" value="Genomic_DNA"/>
</dbReference>
<feature type="transmembrane region" description="Helical" evidence="10">
    <location>
        <begin position="187"/>
        <end position="207"/>
    </location>
</feature>
<evidence type="ECO:0000256" key="9">
    <source>
        <dbReference type="SAM" id="MobiDB-lite"/>
    </source>
</evidence>
<dbReference type="PROSITE" id="PS00216">
    <property type="entry name" value="SUGAR_TRANSPORT_1"/>
    <property type="match status" value="1"/>
</dbReference>
<dbReference type="RefSeq" id="WP_193518135.1">
    <property type="nucleotide sequence ID" value="NZ_BMXL01000015.1"/>
</dbReference>